<dbReference type="EMBL" id="CAFBQA010000005">
    <property type="protein sequence ID" value="CAB5034741.1"/>
    <property type="molecule type" value="Genomic_DNA"/>
</dbReference>
<evidence type="ECO:0000313" key="3">
    <source>
        <dbReference type="EMBL" id="CAB4888099.1"/>
    </source>
</evidence>
<evidence type="ECO:0000313" key="1">
    <source>
        <dbReference type="EMBL" id="CAB4693711.1"/>
    </source>
</evidence>
<gene>
    <name evidence="1" type="ORF">UFOPK2593_00210</name>
    <name evidence="2" type="ORF">UFOPK2894_00235</name>
    <name evidence="3" type="ORF">UFOPK3492_00096</name>
    <name evidence="4" type="ORF">UFOPK4234_00197</name>
    <name evidence="5" type="ORF">UFOPK4295_00351</name>
</gene>
<protein>
    <submittedName>
        <fullName evidence="2">Unannotated protein</fullName>
    </submittedName>
</protein>
<proteinExistence type="predicted"/>
<dbReference type="AlphaFoldDB" id="A0A6J6V3S7"/>
<accession>A0A6J6V3S7</accession>
<dbReference type="EMBL" id="CAFBQF010000011">
    <property type="protein sequence ID" value="CAB5046139.1"/>
    <property type="molecule type" value="Genomic_DNA"/>
</dbReference>
<evidence type="ECO:0000313" key="4">
    <source>
        <dbReference type="EMBL" id="CAB5034741.1"/>
    </source>
</evidence>
<dbReference type="EMBL" id="CAEZXW010000006">
    <property type="protein sequence ID" value="CAB4693711.1"/>
    <property type="molecule type" value="Genomic_DNA"/>
</dbReference>
<reference evidence="2" key="1">
    <citation type="submission" date="2020-05" db="EMBL/GenBank/DDBJ databases">
        <authorList>
            <person name="Chiriac C."/>
            <person name="Salcher M."/>
            <person name="Ghai R."/>
            <person name="Kavagutti S V."/>
        </authorList>
    </citation>
    <scope>NUCLEOTIDE SEQUENCE</scope>
</reference>
<evidence type="ECO:0000313" key="2">
    <source>
        <dbReference type="EMBL" id="CAB4765779.1"/>
    </source>
</evidence>
<evidence type="ECO:0000313" key="5">
    <source>
        <dbReference type="EMBL" id="CAB5046139.1"/>
    </source>
</evidence>
<name>A0A6J6V3S7_9ZZZZ</name>
<dbReference type="EMBL" id="CAEZZQ010000009">
    <property type="protein sequence ID" value="CAB4765779.1"/>
    <property type="molecule type" value="Genomic_DNA"/>
</dbReference>
<organism evidence="2">
    <name type="scientific">freshwater metagenome</name>
    <dbReference type="NCBI Taxonomy" id="449393"/>
    <lineage>
        <taxon>unclassified sequences</taxon>
        <taxon>metagenomes</taxon>
        <taxon>ecological metagenomes</taxon>
    </lineage>
</organism>
<sequence length="37" mass="4108">MFVECGLVKELDLASGALTENVNFQKHFGRYGIFGSE</sequence>
<dbReference type="EMBL" id="CAFBMD010000003">
    <property type="protein sequence ID" value="CAB4888099.1"/>
    <property type="molecule type" value="Genomic_DNA"/>
</dbReference>